<evidence type="ECO:0000256" key="7">
    <source>
        <dbReference type="RuleBase" id="RU363032"/>
    </source>
</evidence>
<evidence type="ECO:0000256" key="1">
    <source>
        <dbReference type="ARBA" id="ARBA00004651"/>
    </source>
</evidence>
<keyword evidence="4 7" id="KW-0812">Transmembrane</keyword>
<dbReference type="EMBL" id="FNKH01000002">
    <property type="protein sequence ID" value="SDQ60513.1"/>
    <property type="molecule type" value="Genomic_DNA"/>
</dbReference>
<organism evidence="10 11">
    <name type="scientific">Crystallibacter crystallopoietes</name>
    <dbReference type="NCBI Taxonomy" id="37928"/>
    <lineage>
        <taxon>Bacteria</taxon>
        <taxon>Bacillati</taxon>
        <taxon>Actinomycetota</taxon>
        <taxon>Actinomycetes</taxon>
        <taxon>Micrococcales</taxon>
        <taxon>Micrococcaceae</taxon>
        <taxon>Crystallibacter</taxon>
    </lineage>
</organism>
<dbReference type="CDD" id="cd06261">
    <property type="entry name" value="TM_PBP2"/>
    <property type="match status" value="1"/>
</dbReference>
<dbReference type="Gene3D" id="1.10.3720.10">
    <property type="entry name" value="MetI-like"/>
    <property type="match status" value="1"/>
</dbReference>
<accession>A0A1H1C8J7</accession>
<dbReference type="SUPFAM" id="SSF161098">
    <property type="entry name" value="MetI-like"/>
    <property type="match status" value="1"/>
</dbReference>
<name>A0A1H1C8J7_9MICC</name>
<dbReference type="PANTHER" id="PTHR30151:SF39">
    <property type="entry name" value="ABC TRANSPORTER PERMEASE PROTEIN"/>
    <property type="match status" value="1"/>
</dbReference>
<dbReference type="Pfam" id="PF00528">
    <property type="entry name" value="BPD_transp_1"/>
    <property type="match status" value="1"/>
</dbReference>
<evidence type="ECO:0000313" key="10">
    <source>
        <dbReference type="EMBL" id="SDQ60513.1"/>
    </source>
</evidence>
<comment type="similarity">
    <text evidence="7">Belongs to the binding-protein-dependent transport system permease family.</text>
</comment>
<dbReference type="PROSITE" id="PS50928">
    <property type="entry name" value="ABC_TM1"/>
    <property type="match status" value="1"/>
</dbReference>
<feature type="transmembrane region" description="Helical" evidence="7">
    <location>
        <begin position="278"/>
        <end position="299"/>
    </location>
</feature>
<dbReference type="GO" id="GO:0042918">
    <property type="term" value="P:alkanesulfonate transmembrane transport"/>
    <property type="evidence" value="ECO:0007669"/>
    <property type="project" value="UniProtKB-ARBA"/>
</dbReference>
<evidence type="ECO:0000256" key="6">
    <source>
        <dbReference type="ARBA" id="ARBA00023136"/>
    </source>
</evidence>
<dbReference type="InterPro" id="IPR000515">
    <property type="entry name" value="MetI-like"/>
</dbReference>
<evidence type="ECO:0000256" key="5">
    <source>
        <dbReference type="ARBA" id="ARBA00022989"/>
    </source>
</evidence>
<evidence type="ECO:0000256" key="3">
    <source>
        <dbReference type="ARBA" id="ARBA00022475"/>
    </source>
</evidence>
<dbReference type="Proteomes" id="UP000181917">
    <property type="component" value="Unassembled WGS sequence"/>
</dbReference>
<feature type="compositionally biased region" description="Low complexity" evidence="8">
    <location>
        <begin position="32"/>
        <end position="42"/>
    </location>
</feature>
<evidence type="ECO:0000256" key="4">
    <source>
        <dbReference type="ARBA" id="ARBA00022692"/>
    </source>
</evidence>
<keyword evidence="5 7" id="KW-1133">Transmembrane helix</keyword>
<feature type="transmembrane region" description="Helical" evidence="7">
    <location>
        <begin position="62"/>
        <end position="81"/>
    </location>
</feature>
<keyword evidence="2 7" id="KW-0813">Transport</keyword>
<dbReference type="FunFam" id="1.10.3720.10:FF:000003">
    <property type="entry name" value="Aliphatic sulfonate ABC transporter permease"/>
    <property type="match status" value="1"/>
</dbReference>
<dbReference type="PANTHER" id="PTHR30151">
    <property type="entry name" value="ALKANE SULFONATE ABC TRANSPORTER-RELATED, MEMBRANE SUBUNIT"/>
    <property type="match status" value="1"/>
</dbReference>
<dbReference type="GO" id="GO:0010438">
    <property type="term" value="P:cellular response to sulfur starvation"/>
    <property type="evidence" value="ECO:0007669"/>
    <property type="project" value="TreeGrafter"/>
</dbReference>
<protein>
    <submittedName>
        <fullName evidence="10">Sulfonate transport system permease protein</fullName>
    </submittedName>
</protein>
<feature type="domain" description="ABC transmembrane type-1" evidence="9">
    <location>
        <begin position="112"/>
        <end position="296"/>
    </location>
</feature>
<feature type="transmembrane region" description="Helical" evidence="7">
    <location>
        <begin position="247"/>
        <end position="266"/>
    </location>
</feature>
<feature type="transmembrane region" description="Helical" evidence="7">
    <location>
        <begin position="222"/>
        <end position="241"/>
    </location>
</feature>
<evidence type="ECO:0000256" key="2">
    <source>
        <dbReference type="ARBA" id="ARBA00022448"/>
    </source>
</evidence>
<dbReference type="AlphaFoldDB" id="A0A1H1C8J7"/>
<dbReference type="InterPro" id="IPR035906">
    <property type="entry name" value="MetI-like_sf"/>
</dbReference>
<sequence length="308" mass="32046">MTHIGNPGATGNSVIATSKEGLEATGVTITTAGAAQPGPAGPSSDRSPANGWSPAGVLDNGWARLFLGLLIPGALIAAWQWSTSAGLFSVVQLPPPAMVFEAAADLIQRGELATHIAISTQRVLIGFAFGAALGLAFGALVGLSRWADVLLAPLIGALRAVPSLAWVPLLILWMKIGEDSKVTLILIGAFFPVFTTVSLALRHVDRNLVEAGRAFGLKGLKLLTTVQLPAVVPSVFSGLRLALAQAWLFLVAAELIASSMGLGFLLTDSQNNGRTDRLLLAIVLLAVIGKITDALLGVAEKWAVKRWA</sequence>
<gene>
    <name evidence="10" type="ORF">SAMN04489742_1797</name>
</gene>
<feature type="transmembrane region" description="Helical" evidence="7">
    <location>
        <begin position="182"/>
        <end position="201"/>
    </location>
</feature>
<evidence type="ECO:0000313" key="11">
    <source>
        <dbReference type="Proteomes" id="UP000181917"/>
    </source>
</evidence>
<feature type="region of interest" description="Disordered" evidence="8">
    <location>
        <begin position="32"/>
        <end position="51"/>
    </location>
</feature>
<comment type="subcellular location">
    <subcellularLocation>
        <location evidence="1 7">Cell membrane</location>
        <topology evidence="1 7">Multi-pass membrane protein</topology>
    </subcellularLocation>
</comment>
<dbReference type="STRING" id="37928.SAMN04489742_1797"/>
<proteinExistence type="inferred from homology"/>
<dbReference type="GO" id="GO:0005886">
    <property type="term" value="C:plasma membrane"/>
    <property type="evidence" value="ECO:0007669"/>
    <property type="project" value="UniProtKB-SubCell"/>
</dbReference>
<feature type="transmembrane region" description="Helical" evidence="7">
    <location>
        <begin position="150"/>
        <end position="176"/>
    </location>
</feature>
<dbReference type="RefSeq" id="WP_236777475.1">
    <property type="nucleotide sequence ID" value="NZ_CP018863.1"/>
</dbReference>
<keyword evidence="3" id="KW-1003">Cell membrane</keyword>
<keyword evidence="6 7" id="KW-0472">Membrane</keyword>
<feature type="transmembrane region" description="Helical" evidence="7">
    <location>
        <begin position="123"/>
        <end position="143"/>
    </location>
</feature>
<evidence type="ECO:0000256" key="8">
    <source>
        <dbReference type="SAM" id="MobiDB-lite"/>
    </source>
</evidence>
<keyword evidence="11" id="KW-1185">Reference proteome</keyword>
<evidence type="ECO:0000259" key="9">
    <source>
        <dbReference type="PROSITE" id="PS50928"/>
    </source>
</evidence>
<reference evidence="10 11" key="1">
    <citation type="submission" date="2016-10" db="EMBL/GenBank/DDBJ databases">
        <authorList>
            <person name="de Groot N.N."/>
        </authorList>
    </citation>
    <scope>NUCLEOTIDE SEQUENCE [LARGE SCALE GENOMIC DNA]</scope>
    <source>
        <strain evidence="10 11">DSM 20117</strain>
    </source>
</reference>